<dbReference type="RefSeq" id="WP_186833445.1">
    <property type="nucleotide sequence ID" value="NZ_JAEQMG010000041.1"/>
</dbReference>
<dbReference type="InterPro" id="IPR027417">
    <property type="entry name" value="P-loop_NTPase"/>
</dbReference>
<sequence length="308" mass="34204">MDKQSLDCILDKMPDRIRIPLERTRSAYEDKATEIVLRRDAPICIYERKRLLYITESGYLTDSVYAENLLTASAKEIEQTVLRLCDYSVYAYQNEINSGFITIEGGVRVGLCGKAVMTNGEITNVRDIGTLNFRIARDISGCASSLIDKLDPLGGTLICGVPGSGKTTLIRDLARQLSYRYRVSALDERGELSALYRGKAGYSLGLCDVYTGYPKGLAANCAIRSMSSEIIICDEMGDQSDVDLLLYSMRCGVAFIATVHASSMQDLRRREITSKMINTGAFRYIVFLSSNGNVGKIEKIYEMCDARD</sequence>
<dbReference type="Gene3D" id="3.40.50.300">
    <property type="entry name" value="P-loop containing nucleotide triphosphate hydrolases"/>
    <property type="match status" value="1"/>
</dbReference>
<evidence type="ECO:0000313" key="5">
    <source>
        <dbReference type="Proteomes" id="UP000633365"/>
    </source>
</evidence>
<evidence type="ECO:0000313" key="4">
    <source>
        <dbReference type="EMBL" id="MBK6087781.1"/>
    </source>
</evidence>
<protein>
    <recommendedName>
        <fullName evidence="3">AAA+ ATPase domain-containing protein</fullName>
    </recommendedName>
</protein>
<dbReference type="PANTHER" id="PTHR20953:SF3">
    <property type="entry name" value="P-LOOP CONTAINING NUCLEOSIDE TRIPHOSPHATE HYDROLASES SUPERFAMILY PROTEIN"/>
    <property type="match status" value="1"/>
</dbReference>
<dbReference type="SMART" id="SM00382">
    <property type="entry name" value="AAA"/>
    <property type="match status" value="1"/>
</dbReference>
<dbReference type="InterPro" id="IPR045735">
    <property type="entry name" value="Spore_III_AA_AAA+_ATPase"/>
</dbReference>
<dbReference type="Proteomes" id="UP000633365">
    <property type="component" value="Unassembled WGS sequence"/>
</dbReference>
<keyword evidence="2" id="KW-0067">ATP-binding</keyword>
<name>A0A934TY81_9FIRM</name>
<proteinExistence type="predicted"/>
<gene>
    <name evidence="4" type="ORF">JKK62_03780</name>
</gene>
<evidence type="ECO:0000259" key="3">
    <source>
        <dbReference type="SMART" id="SM00382"/>
    </source>
</evidence>
<dbReference type="PANTHER" id="PTHR20953">
    <property type="entry name" value="KINASE-RELATED"/>
    <property type="match status" value="1"/>
</dbReference>
<evidence type="ECO:0000256" key="1">
    <source>
        <dbReference type="ARBA" id="ARBA00022741"/>
    </source>
</evidence>
<feature type="domain" description="AAA+ ATPase" evidence="3">
    <location>
        <begin position="152"/>
        <end position="283"/>
    </location>
</feature>
<dbReference type="Pfam" id="PF19568">
    <property type="entry name" value="Spore_III_AA"/>
    <property type="match status" value="1"/>
</dbReference>
<dbReference type="EMBL" id="JAEQMG010000041">
    <property type="protein sequence ID" value="MBK6087781.1"/>
    <property type="molecule type" value="Genomic_DNA"/>
</dbReference>
<dbReference type="SUPFAM" id="SSF52540">
    <property type="entry name" value="P-loop containing nucleoside triphosphate hydrolases"/>
    <property type="match status" value="1"/>
</dbReference>
<evidence type="ECO:0000256" key="2">
    <source>
        <dbReference type="ARBA" id="ARBA00022840"/>
    </source>
</evidence>
<accession>A0A934TY81</accession>
<dbReference type="GO" id="GO:0005524">
    <property type="term" value="F:ATP binding"/>
    <property type="evidence" value="ECO:0007669"/>
    <property type="project" value="UniProtKB-KW"/>
</dbReference>
<comment type="caution">
    <text evidence="4">The sequence shown here is derived from an EMBL/GenBank/DDBJ whole genome shotgun (WGS) entry which is preliminary data.</text>
</comment>
<reference evidence="4" key="1">
    <citation type="submission" date="2021-01" db="EMBL/GenBank/DDBJ databases">
        <title>Genome public.</title>
        <authorList>
            <person name="Liu C."/>
            <person name="Sun Q."/>
        </authorList>
    </citation>
    <scope>NUCLEOTIDE SEQUENCE</scope>
    <source>
        <strain evidence="4">M6</strain>
    </source>
</reference>
<dbReference type="AlphaFoldDB" id="A0A934TY81"/>
<keyword evidence="1" id="KW-0547">Nucleotide-binding</keyword>
<dbReference type="InterPro" id="IPR003593">
    <property type="entry name" value="AAA+_ATPase"/>
</dbReference>
<organism evidence="4 5">
    <name type="scientific">Ruminococcus difficilis</name>
    <dbReference type="NCBI Taxonomy" id="2763069"/>
    <lineage>
        <taxon>Bacteria</taxon>
        <taxon>Bacillati</taxon>
        <taxon>Bacillota</taxon>
        <taxon>Clostridia</taxon>
        <taxon>Eubacteriales</taxon>
        <taxon>Oscillospiraceae</taxon>
        <taxon>Ruminococcus</taxon>
    </lineage>
</organism>
<keyword evidence="5" id="KW-1185">Reference proteome</keyword>